<proteinExistence type="predicted"/>
<dbReference type="Gene3D" id="3.40.50.1820">
    <property type="entry name" value="alpha/beta hydrolase"/>
    <property type="match status" value="1"/>
</dbReference>
<reference evidence="3 4" key="1">
    <citation type="submission" date="2024-01" db="EMBL/GenBank/DDBJ databases">
        <title>A draft genome for a cacao thread blight-causing isolate of Paramarasmius palmivorus.</title>
        <authorList>
            <person name="Baruah I.K."/>
            <person name="Bukari Y."/>
            <person name="Amoako-Attah I."/>
            <person name="Meinhardt L.W."/>
            <person name="Bailey B.A."/>
            <person name="Cohen S.P."/>
        </authorList>
    </citation>
    <scope>NUCLEOTIDE SEQUENCE [LARGE SCALE GENOMIC DNA]</scope>
    <source>
        <strain evidence="3 4">GH-12</strain>
    </source>
</reference>
<sequence length="507" mass="56635">MSFEPYDDKKHPKSHPRPTQSPKPPPNDERYAFHGPPVALESAYPPPPEALPPPHLLPKLPSGQRKPIWADDSRIPYTLTTHIVPAAYWRDDPDVELPPVPQEGDSTTKEERLKLAIEGEAQLRKIRAELEAKAISQAKEGKRRSGKERVAWLVLNRYVRTVETQKPGLTLFCAHANGFNKETWEPTLAALLSSTITQSLVQEVWAWDAINHGDSAMLNAPNLKSLFHWRNATRDLVTFFTHYLPTQVAPPGLLPTHILRISQEETSKRMKYGFHDPTLGTKSRVIVGIGHSFGGCISTLTAISSPKSSIPSLNTNFYSLLILVDPVILSPHNGNFYPPGQGGHPLSVGAFSRRAVWPSRSAAKEAFLKSPFFQRWDPRVLDLYVEYGLYEDNEGQIRLKMPPLWEAINFSDTATGSVEAWIRLWRGELSAQDVGLKWVMPGVGQSNLGPFGPPETRERVWLRPSNVENVRMEGAGHLIPHEKPNEMGALVARWIADSFGNASKAKL</sequence>
<feature type="compositionally biased region" description="Basic and acidic residues" evidence="1">
    <location>
        <begin position="1"/>
        <end position="10"/>
    </location>
</feature>
<dbReference type="SUPFAM" id="SSF53474">
    <property type="entry name" value="alpha/beta-Hydrolases"/>
    <property type="match status" value="1"/>
</dbReference>
<feature type="region of interest" description="Disordered" evidence="1">
    <location>
        <begin position="1"/>
        <end position="64"/>
    </location>
</feature>
<evidence type="ECO:0000313" key="4">
    <source>
        <dbReference type="Proteomes" id="UP001383192"/>
    </source>
</evidence>
<dbReference type="Proteomes" id="UP001383192">
    <property type="component" value="Unassembled WGS sequence"/>
</dbReference>
<organism evidence="3 4">
    <name type="scientific">Paramarasmius palmivorus</name>
    <dbReference type="NCBI Taxonomy" id="297713"/>
    <lineage>
        <taxon>Eukaryota</taxon>
        <taxon>Fungi</taxon>
        <taxon>Dikarya</taxon>
        <taxon>Basidiomycota</taxon>
        <taxon>Agaricomycotina</taxon>
        <taxon>Agaricomycetes</taxon>
        <taxon>Agaricomycetidae</taxon>
        <taxon>Agaricales</taxon>
        <taxon>Marasmiineae</taxon>
        <taxon>Marasmiaceae</taxon>
        <taxon>Paramarasmius</taxon>
    </lineage>
</organism>
<dbReference type="Pfam" id="PF12697">
    <property type="entry name" value="Abhydrolase_6"/>
    <property type="match status" value="1"/>
</dbReference>
<accession>A0AAW0CH74</accession>
<evidence type="ECO:0000259" key="2">
    <source>
        <dbReference type="Pfam" id="PF12697"/>
    </source>
</evidence>
<name>A0AAW0CH74_9AGAR</name>
<evidence type="ECO:0000313" key="3">
    <source>
        <dbReference type="EMBL" id="KAK7037795.1"/>
    </source>
</evidence>
<dbReference type="EMBL" id="JAYKXP010000044">
    <property type="protein sequence ID" value="KAK7037795.1"/>
    <property type="molecule type" value="Genomic_DNA"/>
</dbReference>
<keyword evidence="4" id="KW-1185">Reference proteome</keyword>
<feature type="compositionally biased region" description="Pro residues" evidence="1">
    <location>
        <begin position="44"/>
        <end position="56"/>
    </location>
</feature>
<comment type="caution">
    <text evidence="3">The sequence shown here is derived from an EMBL/GenBank/DDBJ whole genome shotgun (WGS) entry which is preliminary data.</text>
</comment>
<dbReference type="InterPro" id="IPR029058">
    <property type="entry name" value="AB_hydrolase_fold"/>
</dbReference>
<protein>
    <recommendedName>
        <fullName evidence="2">AB hydrolase-1 domain-containing protein</fullName>
    </recommendedName>
</protein>
<dbReference type="InterPro" id="IPR000073">
    <property type="entry name" value="AB_hydrolase_1"/>
</dbReference>
<evidence type="ECO:0000256" key="1">
    <source>
        <dbReference type="SAM" id="MobiDB-lite"/>
    </source>
</evidence>
<feature type="domain" description="AB hydrolase-1" evidence="2">
    <location>
        <begin position="172"/>
        <end position="486"/>
    </location>
</feature>
<dbReference type="AlphaFoldDB" id="A0AAW0CH74"/>
<gene>
    <name evidence="3" type="ORF">VNI00_010756</name>
</gene>